<proteinExistence type="predicted"/>
<dbReference type="Proteomes" id="UP001060215">
    <property type="component" value="Chromosome 6"/>
</dbReference>
<keyword evidence="2" id="KW-1185">Reference proteome</keyword>
<name>A0ACC0IC19_9ERIC</name>
<evidence type="ECO:0000313" key="1">
    <source>
        <dbReference type="EMBL" id="KAI8023264.1"/>
    </source>
</evidence>
<evidence type="ECO:0000313" key="2">
    <source>
        <dbReference type="Proteomes" id="UP001060215"/>
    </source>
</evidence>
<sequence length="141" mass="16720">METMPIYSDFLKKFKHLRQFEPSLGILRFFIVFVCVICCLFYLDYNAMAKRFPISTEFKEFVLLKFNRGSSIVTSYEIRVVVFVDRERERVPSPCVFGVYAIFRQQSFCTLPPNAEEITLVSDFRRRRRPPFGPTMTSPRF</sequence>
<comment type="caution">
    <text evidence="1">The sequence shown here is derived from an EMBL/GenBank/DDBJ whole genome shotgun (WGS) entry which is preliminary data.</text>
</comment>
<accession>A0ACC0IC19</accession>
<gene>
    <name evidence="1" type="ORF">LOK49_LG03G03664</name>
</gene>
<dbReference type="EMBL" id="CM045763">
    <property type="protein sequence ID" value="KAI8023264.1"/>
    <property type="molecule type" value="Genomic_DNA"/>
</dbReference>
<organism evidence="1 2">
    <name type="scientific">Camellia lanceoleosa</name>
    <dbReference type="NCBI Taxonomy" id="1840588"/>
    <lineage>
        <taxon>Eukaryota</taxon>
        <taxon>Viridiplantae</taxon>
        <taxon>Streptophyta</taxon>
        <taxon>Embryophyta</taxon>
        <taxon>Tracheophyta</taxon>
        <taxon>Spermatophyta</taxon>
        <taxon>Magnoliopsida</taxon>
        <taxon>eudicotyledons</taxon>
        <taxon>Gunneridae</taxon>
        <taxon>Pentapetalae</taxon>
        <taxon>asterids</taxon>
        <taxon>Ericales</taxon>
        <taxon>Theaceae</taxon>
        <taxon>Camellia</taxon>
    </lineage>
</organism>
<reference evidence="1 2" key="1">
    <citation type="journal article" date="2022" name="Plant J.">
        <title>Chromosome-level genome of Camellia lanceoleosa provides a valuable resource for understanding genome evolution and self-incompatibility.</title>
        <authorList>
            <person name="Gong W."/>
            <person name="Xiao S."/>
            <person name="Wang L."/>
            <person name="Liao Z."/>
            <person name="Chang Y."/>
            <person name="Mo W."/>
            <person name="Hu G."/>
            <person name="Li W."/>
            <person name="Zhao G."/>
            <person name="Zhu H."/>
            <person name="Hu X."/>
            <person name="Ji K."/>
            <person name="Xiang X."/>
            <person name="Song Q."/>
            <person name="Yuan D."/>
            <person name="Jin S."/>
            <person name="Zhang L."/>
        </authorList>
    </citation>
    <scope>NUCLEOTIDE SEQUENCE [LARGE SCALE GENOMIC DNA]</scope>
    <source>
        <strain evidence="1">SQ_2022a</strain>
    </source>
</reference>
<protein>
    <submittedName>
        <fullName evidence="1">Protein trichome birefringence-like 10</fullName>
    </submittedName>
</protein>